<dbReference type="PANTHER" id="PTHR34220:SF7">
    <property type="entry name" value="SENSOR HISTIDINE KINASE YPDA"/>
    <property type="match status" value="1"/>
</dbReference>
<feature type="domain" description="Histidine kinase" evidence="13">
    <location>
        <begin position="310"/>
        <end position="410"/>
    </location>
</feature>
<dbReference type="Gene3D" id="3.30.565.10">
    <property type="entry name" value="Histidine kinase-like ATPase, C-terminal domain"/>
    <property type="match status" value="1"/>
</dbReference>
<organism evidence="14 15">
    <name type="scientific">Paenibacillus validus</name>
    <dbReference type="NCBI Taxonomy" id="44253"/>
    <lineage>
        <taxon>Bacteria</taxon>
        <taxon>Bacillati</taxon>
        <taxon>Bacillota</taxon>
        <taxon>Bacilli</taxon>
        <taxon>Bacillales</taxon>
        <taxon>Paenibacillaceae</taxon>
        <taxon>Paenibacillus</taxon>
    </lineage>
</organism>
<keyword evidence="4 12" id="KW-0812">Transmembrane</keyword>
<dbReference type="GO" id="GO:0000155">
    <property type="term" value="F:phosphorelay sensor kinase activity"/>
    <property type="evidence" value="ECO:0007669"/>
    <property type="project" value="InterPro"/>
</dbReference>
<evidence type="ECO:0000256" key="9">
    <source>
        <dbReference type="ARBA" id="ARBA00023012"/>
    </source>
</evidence>
<evidence type="ECO:0000256" key="8">
    <source>
        <dbReference type="ARBA" id="ARBA00022989"/>
    </source>
</evidence>
<evidence type="ECO:0000256" key="10">
    <source>
        <dbReference type="ARBA" id="ARBA00023136"/>
    </source>
</evidence>
<feature type="transmembrane region" description="Helical" evidence="12">
    <location>
        <begin position="12"/>
        <end position="34"/>
    </location>
</feature>
<reference evidence="14 15" key="1">
    <citation type="submission" date="2019-11" db="EMBL/GenBank/DDBJ databases">
        <title>Draft genome sequences of five Paenibacillus species of dairy origin.</title>
        <authorList>
            <person name="Olajide A.M."/>
            <person name="Chen S."/>
            <person name="Lapointe G."/>
        </authorList>
    </citation>
    <scope>NUCLEOTIDE SEQUENCE [LARGE SCALE GENOMIC DNA]</scope>
    <source>
        <strain evidence="14 15">2CS3</strain>
    </source>
</reference>
<keyword evidence="2" id="KW-1003">Cell membrane</keyword>
<evidence type="ECO:0000313" key="15">
    <source>
        <dbReference type="Proteomes" id="UP000450917"/>
    </source>
</evidence>
<feature type="transmembrane region" description="Helical" evidence="12">
    <location>
        <begin position="109"/>
        <end position="129"/>
    </location>
</feature>
<evidence type="ECO:0000256" key="6">
    <source>
        <dbReference type="ARBA" id="ARBA00022777"/>
    </source>
</evidence>
<keyword evidence="3" id="KW-0808">Transferase</keyword>
<dbReference type="GO" id="GO:0005886">
    <property type="term" value="C:plasma membrane"/>
    <property type="evidence" value="ECO:0007669"/>
    <property type="project" value="UniProtKB-SubCell"/>
</dbReference>
<evidence type="ECO:0000256" key="1">
    <source>
        <dbReference type="ARBA" id="ARBA00004651"/>
    </source>
</evidence>
<dbReference type="AlphaFoldDB" id="A0A7X2ZC00"/>
<proteinExistence type="predicted"/>
<dbReference type="SMART" id="SM00387">
    <property type="entry name" value="HATPase_c"/>
    <property type="match status" value="1"/>
</dbReference>
<keyword evidence="8 12" id="KW-1133">Transmembrane helix</keyword>
<dbReference type="InterPro" id="IPR011620">
    <property type="entry name" value="Sig_transdc_His_kinase_LytS_TM"/>
</dbReference>
<dbReference type="InterPro" id="IPR050640">
    <property type="entry name" value="Bact_2-comp_sensor_kinase"/>
</dbReference>
<dbReference type="InterPro" id="IPR010559">
    <property type="entry name" value="Sig_transdc_His_kin_internal"/>
</dbReference>
<evidence type="ECO:0000256" key="7">
    <source>
        <dbReference type="ARBA" id="ARBA00022840"/>
    </source>
</evidence>
<protein>
    <recommendedName>
        <fullName evidence="13">Histidine kinase domain-containing protein</fullName>
    </recommendedName>
</protein>
<dbReference type="GO" id="GO:0005524">
    <property type="term" value="F:ATP binding"/>
    <property type="evidence" value="ECO:0007669"/>
    <property type="project" value="UniProtKB-KW"/>
</dbReference>
<keyword evidence="7" id="KW-0067">ATP-binding</keyword>
<feature type="transmembrane region" description="Helical" evidence="12">
    <location>
        <begin position="46"/>
        <end position="67"/>
    </location>
</feature>
<feature type="transmembrane region" description="Helical" evidence="12">
    <location>
        <begin position="79"/>
        <end position="103"/>
    </location>
</feature>
<dbReference type="RefSeq" id="WP_155614701.1">
    <property type="nucleotide sequence ID" value="NZ_WNZX01000008.1"/>
</dbReference>
<evidence type="ECO:0000256" key="3">
    <source>
        <dbReference type="ARBA" id="ARBA00022679"/>
    </source>
</evidence>
<evidence type="ECO:0000256" key="11">
    <source>
        <dbReference type="SAM" id="Coils"/>
    </source>
</evidence>
<feature type="coiled-coil region" evidence="11">
    <location>
        <begin position="188"/>
        <end position="215"/>
    </location>
</feature>
<evidence type="ECO:0000256" key="4">
    <source>
        <dbReference type="ARBA" id="ARBA00022692"/>
    </source>
</evidence>
<evidence type="ECO:0000256" key="5">
    <source>
        <dbReference type="ARBA" id="ARBA00022741"/>
    </source>
</evidence>
<keyword evidence="9" id="KW-0902">Two-component regulatory system</keyword>
<dbReference type="InterPro" id="IPR003594">
    <property type="entry name" value="HATPase_dom"/>
</dbReference>
<dbReference type="GO" id="GO:0071555">
    <property type="term" value="P:cell wall organization"/>
    <property type="evidence" value="ECO:0007669"/>
    <property type="project" value="InterPro"/>
</dbReference>
<sequence>MTKEIVRLSINIVKDFLLQLVLIAVLIFTYQIFFSERSGRNKYEKFILSVLFGLSILLCMSLPVVLSSDYRVDLRIIPLLLGTLYGGWGTGIFLCVLIILYRLCVGVDLGLYTTTLTLLISMPVILLFQKFFTKAEKKQRIQIALILLVFYSLVGITSVWVIRGLSFMAVFQVHFIHMIISVVSVLFFTSLNETIKEMIRKNQKLQSEAKDAEIAFLRSQIKPHFLYNALNSIAALCNDEPHKAEELTLDLSKYLRSAFDFNQLESLTTIENELELVKAYINIEKARFGARLCVEYDVDANPDILIPPLILQPLVENAIRHGLMSNLRGGTVTISVKQAADAVVSFVIEDNGCGMSEMRRDEIMKPDVKKRGIGLRNISQRLQLLYGKSISVESAEGVGTKIFFDIPARPIKQSGG</sequence>
<dbReference type="SUPFAM" id="SSF55874">
    <property type="entry name" value="ATPase domain of HSP90 chaperone/DNA topoisomerase II/histidine kinase"/>
    <property type="match status" value="1"/>
</dbReference>
<gene>
    <name evidence="14" type="ORF">GNP93_11610</name>
</gene>
<evidence type="ECO:0000256" key="12">
    <source>
        <dbReference type="SAM" id="Phobius"/>
    </source>
</evidence>
<dbReference type="PANTHER" id="PTHR34220">
    <property type="entry name" value="SENSOR HISTIDINE KINASE YPDA"/>
    <property type="match status" value="1"/>
</dbReference>
<feature type="transmembrane region" description="Helical" evidence="12">
    <location>
        <begin position="141"/>
        <end position="162"/>
    </location>
</feature>
<accession>A0A7X2ZC00</accession>
<dbReference type="Pfam" id="PF02518">
    <property type="entry name" value="HATPase_c"/>
    <property type="match status" value="1"/>
</dbReference>
<feature type="transmembrane region" description="Helical" evidence="12">
    <location>
        <begin position="168"/>
        <end position="191"/>
    </location>
</feature>
<dbReference type="EMBL" id="WNZX01000008">
    <property type="protein sequence ID" value="MUG71326.1"/>
    <property type="molecule type" value="Genomic_DNA"/>
</dbReference>
<keyword evidence="6" id="KW-0418">Kinase</keyword>
<evidence type="ECO:0000313" key="14">
    <source>
        <dbReference type="EMBL" id="MUG71326.1"/>
    </source>
</evidence>
<dbReference type="InterPro" id="IPR005467">
    <property type="entry name" value="His_kinase_dom"/>
</dbReference>
<dbReference type="PROSITE" id="PS50109">
    <property type="entry name" value="HIS_KIN"/>
    <property type="match status" value="1"/>
</dbReference>
<dbReference type="InterPro" id="IPR036890">
    <property type="entry name" value="HATPase_C_sf"/>
</dbReference>
<comment type="subcellular location">
    <subcellularLocation>
        <location evidence="1">Cell membrane</location>
        <topology evidence="1">Multi-pass membrane protein</topology>
    </subcellularLocation>
</comment>
<dbReference type="Proteomes" id="UP000450917">
    <property type="component" value="Unassembled WGS sequence"/>
</dbReference>
<keyword evidence="11" id="KW-0175">Coiled coil</keyword>
<comment type="caution">
    <text evidence="14">The sequence shown here is derived from an EMBL/GenBank/DDBJ whole genome shotgun (WGS) entry which is preliminary data.</text>
</comment>
<keyword evidence="15" id="KW-1185">Reference proteome</keyword>
<name>A0A7X2ZC00_9BACL</name>
<evidence type="ECO:0000256" key="2">
    <source>
        <dbReference type="ARBA" id="ARBA00022475"/>
    </source>
</evidence>
<keyword evidence="10 12" id="KW-0472">Membrane</keyword>
<dbReference type="Pfam" id="PF07694">
    <property type="entry name" value="5TM-5TMR_LYT"/>
    <property type="match status" value="1"/>
</dbReference>
<keyword evidence="5" id="KW-0547">Nucleotide-binding</keyword>
<dbReference type="Pfam" id="PF06580">
    <property type="entry name" value="His_kinase"/>
    <property type="match status" value="1"/>
</dbReference>
<evidence type="ECO:0000259" key="13">
    <source>
        <dbReference type="PROSITE" id="PS50109"/>
    </source>
</evidence>